<dbReference type="RefSeq" id="WP_092562409.1">
    <property type="nucleotide sequence ID" value="NZ_FNQV01000004.1"/>
</dbReference>
<keyword evidence="2" id="KW-1185">Reference proteome</keyword>
<dbReference type="OrthoDB" id="5095936at2"/>
<evidence type="ECO:0000313" key="1">
    <source>
        <dbReference type="EMBL" id="SEA03850.1"/>
    </source>
</evidence>
<gene>
    <name evidence="1" type="ORF">SAMN02910418_00779</name>
</gene>
<proteinExistence type="predicted"/>
<organism evidence="1 2">
    <name type="scientific">Bowdeniella nasicola</name>
    <dbReference type="NCBI Taxonomy" id="208480"/>
    <lineage>
        <taxon>Bacteria</taxon>
        <taxon>Bacillati</taxon>
        <taxon>Actinomycetota</taxon>
        <taxon>Actinomycetes</taxon>
        <taxon>Actinomycetales</taxon>
        <taxon>Actinomycetaceae</taxon>
        <taxon>Bowdeniella</taxon>
    </lineage>
</organism>
<dbReference type="InterPro" id="IPR029058">
    <property type="entry name" value="AB_hydrolase_fold"/>
</dbReference>
<dbReference type="Proteomes" id="UP000199288">
    <property type="component" value="Unassembled WGS sequence"/>
</dbReference>
<dbReference type="SUPFAM" id="SSF53474">
    <property type="entry name" value="alpha/beta-Hydrolases"/>
    <property type="match status" value="1"/>
</dbReference>
<protein>
    <submittedName>
        <fullName evidence="1">Uncharacterized protein</fullName>
    </submittedName>
</protein>
<dbReference type="Gene3D" id="3.40.50.1820">
    <property type="entry name" value="alpha/beta hydrolase"/>
    <property type="match status" value="1"/>
</dbReference>
<reference evidence="2" key="1">
    <citation type="submission" date="2016-10" db="EMBL/GenBank/DDBJ databases">
        <authorList>
            <person name="Varghese N."/>
            <person name="Submissions S."/>
        </authorList>
    </citation>
    <scope>NUCLEOTIDE SEQUENCE [LARGE SCALE GENOMIC DNA]</scope>
    <source>
        <strain evidence="2">KPR-1</strain>
    </source>
</reference>
<accession>A0A1H3XX75</accession>
<dbReference type="EMBL" id="FNQV01000004">
    <property type="protein sequence ID" value="SEA03850.1"/>
    <property type="molecule type" value="Genomic_DNA"/>
</dbReference>
<dbReference type="AlphaFoldDB" id="A0A1H3XX75"/>
<sequence length="531" mass="55788">MGEIVHVAAGQRVDTEHLEKLAAIIALAGTHTAVATANVTRAIATSPTEILSGFEHASDVASDLLLLLYGTHSLGSLAARLTDLVAALTQTAAIYVEAEQTAERQIQQATPGLFSRLFSLNIRGGQAVGFGIAAYLGGWSGFVGNGAATQWGARSAAISLDLSPLSGLYVLPEGFTDDHDLTPVQRTAYVLMRLIGNDRFDGDVTLSELESDSFYLGGPDGRAIPPDFDTLIIGGQLPAAAIASAGAALGYSMLTGPTVYEGGRTGRFPNSAAARTDYAIGTLGRLNRESGRRQEQVIQIDTITKPDGSIQHVVFIPGTSAGKSLWGRNPASHDANVNLVAGLDADAQRSVRAAMEAAGIKEGESVAFVGHSQGGITAMNLAASAAMNEKYHVNYVLTAASPVGSQRLPEHVTSLHLEEKNDRVPSLDGAGNHSAPHQVTMTFTADTMTARLGSTHGAEVYAEGMELVQNSADPDLVRAKHDMSEVFGFDTGAEVRSRSFAAARTIYGADVAPQLVRNRVIHPGIDVLLQR</sequence>
<evidence type="ECO:0000313" key="2">
    <source>
        <dbReference type="Proteomes" id="UP000199288"/>
    </source>
</evidence>
<name>A0A1H3XX75_9ACTO</name>